<protein>
    <submittedName>
        <fullName evidence="3">Ldh family oxidoreductase</fullName>
    </submittedName>
</protein>
<evidence type="ECO:0000256" key="2">
    <source>
        <dbReference type="ARBA" id="ARBA00023002"/>
    </source>
</evidence>
<evidence type="ECO:0000313" key="3">
    <source>
        <dbReference type="EMBL" id="HEW53505.1"/>
    </source>
</evidence>
<reference evidence="3" key="1">
    <citation type="journal article" date="2020" name="mSystems">
        <title>Genome- and Community-Level Interaction Insights into Carbon Utilization and Element Cycling Functions of Hydrothermarchaeota in Hydrothermal Sediment.</title>
        <authorList>
            <person name="Zhou Z."/>
            <person name="Liu Y."/>
            <person name="Xu W."/>
            <person name="Pan J."/>
            <person name="Luo Z.H."/>
            <person name="Li M."/>
        </authorList>
    </citation>
    <scope>NUCLEOTIDE SEQUENCE [LARGE SCALE GENOMIC DNA]</scope>
    <source>
        <strain evidence="3">SpSt-16</strain>
    </source>
</reference>
<name>A0A7C2ZVR0_9CREN</name>
<organism evidence="3">
    <name type="scientific">Ignisphaera aggregans</name>
    <dbReference type="NCBI Taxonomy" id="334771"/>
    <lineage>
        <taxon>Archaea</taxon>
        <taxon>Thermoproteota</taxon>
        <taxon>Thermoprotei</taxon>
        <taxon>Desulfurococcales</taxon>
        <taxon>Desulfurococcaceae</taxon>
        <taxon>Ignisphaera</taxon>
    </lineage>
</organism>
<dbReference type="InterPro" id="IPR043144">
    <property type="entry name" value="Mal/L-sulf/L-lact_DH-like_ah"/>
</dbReference>
<dbReference type="GO" id="GO:0016491">
    <property type="term" value="F:oxidoreductase activity"/>
    <property type="evidence" value="ECO:0007669"/>
    <property type="project" value="UniProtKB-KW"/>
</dbReference>
<gene>
    <name evidence="3" type="ORF">ENO77_05055</name>
</gene>
<accession>A0A7C2ZVR0</accession>
<dbReference type="Pfam" id="PF02615">
    <property type="entry name" value="Ldh_2"/>
    <property type="match status" value="1"/>
</dbReference>
<sequence>MLSLTSKNYVKVLWQDLRNFTRECFLRVGVPKEDAELIADHLVLANLRGVDSHGVIRIPYYIEGIRKGYVKAAPQIKVVRESPTTTLIDGDNGLGIPIAVKATITAIDKAKTMGLSAVAVRNLGHVGMLAYYTLQTCRERLIGLATANGPALVAPWGGAERVFGTNPISFGFPTKDMPIVVDMATSAIAHFKIVMATLTGKSIPEGVALTKDGRPTTDANEAKDGILLPFGQYKGYAISLLVEILSAVISGAPLSKHTTLHPSTQGGFFVMALNPTAFIDYSEYLDNISKLVTIIKSCPPAQGFNEVLLPGERASRIQAERTKNGIPIEIEVWKKLTDISKELGVELPAVIE</sequence>
<dbReference type="AlphaFoldDB" id="A0A7C2ZVR0"/>
<comment type="similarity">
    <text evidence="1">Belongs to the LDH2/MDH2 oxidoreductase family.</text>
</comment>
<dbReference type="InterPro" id="IPR003767">
    <property type="entry name" value="Malate/L-lactate_DH-like"/>
</dbReference>
<dbReference type="Gene3D" id="1.10.1530.10">
    <property type="match status" value="1"/>
</dbReference>
<comment type="caution">
    <text evidence="3">The sequence shown here is derived from an EMBL/GenBank/DDBJ whole genome shotgun (WGS) entry which is preliminary data.</text>
</comment>
<dbReference type="Gene3D" id="3.30.1370.60">
    <property type="entry name" value="Hypothetical oxidoreductase yiak, domain 2"/>
    <property type="match status" value="1"/>
</dbReference>
<dbReference type="InterPro" id="IPR036111">
    <property type="entry name" value="Mal/L-sulfo/L-lacto_DH-like_sf"/>
</dbReference>
<dbReference type="PANTHER" id="PTHR11091">
    <property type="entry name" value="OXIDOREDUCTASE-RELATED"/>
    <property type="match status" value="1"/>
</dbReference>
<dbReference type="SUPFAM" id="SSF89733">
    <property type="entry name" value="L-sulfolactate dehydrogenase-like"/>
    <property type="match status" value="1"/>
</dbReference>
<dbReference type="InterPro" id="IPR043143">
    <property type="entry name" value="Mal/L-sulf/L-lact_DH-like_NADP"/>
</dbReference>
<keyword evidence="2" id="KW-0560">Oxidoreductase</keyword>
<evidence type="ECO:0000256" key="1">
    <source>
        <dbReference type="ARBA" id="ARBA00006056"/>
    </source>
</evidence>
<proteinExistence type="inferred from homology"/>
<dbReference type="PANTHER" id="PTHR11091:SF0">
    <property type="entry name" value="MALATE DEHYDROGENASE"/>
    <property type="match status" value="1"/>
</dbReference>
<dbReference type="EMBL" id="DSGT01000013">
    <property type="protein sequence ID" value="HEW53505.1"/>
    <property type="molecule type" value="Genomic_DNA"/>
</dbReference>